<dbReference type="Proteomes" id="UP000078200">
    <property type="component" value="Unassembled WGS sequence"/>
</dbReference>
<reference evidence="1" key="1">
    <citation type="submission" date="2020-05" db="UniProtKB">
        <authorList>
            <consortium name="EnsemblMetazoa"/>
        </authorList>
    </citation>
    <scope>IDENTIFICATION</scope>
    <source>
        <strain evidence="1">TTRI</strain>
    </source>
</reference>
<evidence type="ECO:0000313" key="1">
    <source>
        <dbReference type="EnsemblMetazoa" id="GAUT034990-PA"/>
    </source>
</evidence>
<dbReference type="AlphaFoldDB" id="A0A1A9VER9"/>
<accession>A0A1A9VER9</accession>
<name>A0A1A9VER9_GLOAU</name>
<dbReference type="VEuPathDB" id="VectorBase:GAUT034990"/>
<proteinExistence type="predicted"/>
<protein>
    <submittedName>
        <fullName evidence="1">Uncharacterized protein</fullName>
    </submittedName>
</protein>
<evidence type="ECO:0000313" key="2">
    <source>
        <dbReference type="Proteomes" id="UP000078200"/>
    </source>
</evidence>
<keyword evidence="2" id="KW-1185">Reference proteome</keyword>
<dbReference type="EnsemblMetazoa" id="GAUT034990-RA">
    <property type="protein sequence ID" value="GAUT034990-PA"/>
    <property type="gene ID" value="GAUT034990"/>
</dbReference>
<organism evidence="1 2">
    <name type="scientific">Glossina austeni</name>
    <name type="common">Savannah tsetse fly</name>
    <dbReference type="NCBI Taxonomy" id="7395"/>
    <lineage>
        <taxon>Eukaryota</taxon>
        <taxon>Metazoa</taxon>
        <taxon>Ecdysozoa</taxon>
        <taxon>Arthropoda</taxon>
        <taxon>Hexapoda</taxon>
        <taxon>Insecta</taxon>
        <taxon>Pterygota</taxon>
        <taxon>Neoptera</taxon>
        <taxon>Endopterygota</taxon>
        <taxon>Diptera</taxon>
        <taxon>Brachycera</taxon>
        <taxon>Muscomorpha</taxon>
        <taxon>Hippoboscoidea</taxon>
        <taxon>Glossinidae</taxon>
        <taxon>Glossina</taxon>
    </lineage>
</organism>
<sequence>MQDSGTKQDDETPFLASMSVSSNLLHKFDRFVVGSSVICFGVRSVLTPFNMLLSTIPTTSTRCEDYTHLLMKIQQQWTQFKKRADCNLQFLGKKKRRSVSSRTVGRHCTILQQHHTSDLKGSVE</sequence>